<protein>
    <recommendedName>
        <fullName evidence="1">aminodeoxychorismate synthase</fullName>
        <ecNumber evidence="1">2.6.1.85</ecNumber>
    </recommendedName>
</protein>
<name>A0ABU2ZP73_9ALTE</name>
<dbReference type="InterPro" id="IPR005802">
    <property type="entry name" value="ADC_synth_comp_1"/>
</dbReference>
<proteinExistence type="predicted"/>
<reference evidence="5 6" key="1">
    <citation type="submission" date="2023-09" db="EMBL/GenBank/DDBJ databases">
        <authorList>
            <person name="Rey-Velasco X."/>
        </authorList>
    </citation>
    <scope>NUCLEOTIDE SEQUENCE [LARGE SCALE GENOMIC DNA]</scope>
    <source>
        <strain evidence="5 6">P117</strain>
    </source>
</reference>
<dbReference type="InterPro" id="IPR019999">
    <property type="entry name" value="Anth_synth_I-like"/>
</dbReference>
<dbReference type="PRINTS" id="PR00095">
    <property type="entry name" value="ANTSNTHASEI"/>
</dbReference>
<dbReference type="RefSeq" id="WP_311367874.1">
    <property type="nucleotide sequence ID" value="NZ_JAVRHX010000001.1"/>
</dbReference>
<dbReference type="PANTHER" id="PTHR11236:SF50">
    <property type="entry name" value="AMINODEOXYCHORISMATE SYNTHASE COMPONENT 1"/>
    <property type="match status" value="1"/>
</dbReference>
<evidence type="ECO:0000313" key="5">
    <source>
        <dbReference type="EMBL" id="MDT0594400.1"/>
    </source>
</evidence>
<feature type="domain" description="Anthranilate synthase component I N-terminal" evidence="4">
    <location>
        <begin position="18"/>
        <end position="160"/>
    </location>
</feature>
<evidence type="ECO:0000256" key="2">
    <source>
        <dbReference type="ARBA" id="ARBA00022679"/>
    </source>
</evidence>
<organism evidence="5 6">
    <name type="scientific">Glaciecola petra</name>
    <dbReference type="NCBI Taxonomy" id="3075602"/>
    <lineage>
        <taxon>Bacteria</taxon>
        <taxon>Pseudomonadati</taxon>
        <taxon>Pseudomonadota</taxon>
        <taxon>Gammaproteobacteria</taxon>
        <taxon>Alteromonadales</taxon>
        <taxon>Alteromonadaceae</taxon>
        <taxon>Glaciecola</taxon>
    </lineage>
</organism>
<dbReference type="GO" id="GO:0046820">
    <property type="term" value="F:4-amino-4-deoxychorismate synthase activity"/>
    <property type="evidence" value="ECO:0007669"/>
    <property type="project" value="UniProtKB-EC"/>
</dbReference>
<dbReference type="NCBIfam" id="TIGR00553">
    <property type="entry name" value="pabB"/>
    <property type="match status" value="1"/>
</dbReference>
<dbReference type="Gene3D" id="3.60.120.10">
    <property type="entry name" value="Anthranilate synthase"/>
    <property type="match status" value="1"/>
</dbReference>
<evidence type="ECO:0000256" key="1">
    <source>
        <dbReference type="ARBA" id="ARBA00013139"/>
    </source>
</evidence>
<dbReference type="InterPro" id="IPR005801">
    <property type="entry name" value="ADC_synthase"/>
</dbReference>
<gene>
    <name evidence="5" type="primary">pabB</name>
    <name evidence="5" type="ORF">RM552_06055</name>
</gene>
<keyword evidence="2 5" id="KW-0808">Transferase</keyword>
<comment type="caution">
    <text evidence="5">The sequence shown here is derived from an EMBL/GenBank/DDBJ whole genome shotgun (WGS) entry which is preliminary data.</text>
</comment>
<dbReference type="EMBL" id="JAVRHX010000001">
    <property type="protein sequence ID" value="MDT0594400.1"/>
    <property type="molecule type" value="Genomic_DNA"/>
</dbReference>
<accession>A0ABU2ZP73</accession>
<dbReference type="EC" id="2.6.1.85" evidence="1"/>
<feature type="domain" description="Chorismate-utilising enzyme C-terminal" evidence="3">
    <location>
        <begin position="204"/>
        <end position="457"/>
    </location>
</feature>
<evidence type="ECO:0000313" key="6">
    <source>
        <dbReference type="Proteomes" id="UP001253545"/>
    </source>
</evidence>
<dbReference type="InterPro" id="IPR006805">
    <property type="entry name" value="Anth_synth_I_N"/>
</dbReference>
<keyword evidence="6" id="KW-1185">Reference proteome</keyword>
<dbReference type="InterPro" id="IPR015890">
    <property type="entry name" value="Chorismate_C"/>
</dbReference>
<dbReference type="Proteomes" id="UP001253545">
    <property type="component" value="Unassembled WGS sequence"/>
</dbReference>
<dbReference type="Pfam" id="PF04715">
    <property type="entry name" value="Anth_synt_I_N"/>
    <property type="match status" value="1"/>
</dbReference>
<evidence type="ECO:0000259" key="3">
    <source>
        <dbReference type="Pfam" id="PF00425"/>
    </source>
</evidence>
<dbReference type="PANTHER" id="PTHR11236">
    <property type="entry name" value="AMINOBENZOATE/ANTHRANILATE SYNTHASE"/>
    <property type="match status" value="1"/>
</dbReference>
<dbReference type="SUPFAM" id="SSF56322">
    <property type="entry name" value="ADC synthase"/>
    <property type="match status" value="1"/>
</dbReference>
<dbReference type="Pfam" id="PF00425">
    <property type="entry name" value="Chorismate_bind"/>
    <property type="match status" value="1"/>
</dbReference>
<evidence type="ECO:0000259" key="4">
    <source>
        <dbReference type="Pfam" id="PF04715"/>
    </source>
</evidence>
<sequence>MYSLKYHKINNVSHQDLICLFDNYQHQDYACLLDSCENTSINSQFDIVVKQPVITFELKTKQISLKGAWKHKFSRCKQDCPFDSLSILHKEFCELFETKTDPALTSLPFVVGTLGCFAYDLNVVSDNIKDRNPTQFLMPDIALGFYDHSVIFDNLNSELYFIDWDEQRLQQSVTDFQRTITNKGQTPLNKGFELQSDWKANIDRETYIQQLSTVNEYLLAGDCYQVNFAQRFSAKYKGSEWTAYKRLKKANKAPYSAFIRLPNSCILSVSPERFLCIKDGQVETKPIKGTRKRSPNQKTDASLAQALLASEKDKAENLMIVDLLRNDLSKHCLAGSVKVPQLFKLESYPAVHHMVSTVVGELKQQSSPFDILKGAFPGGSITGAPKIRAMQIIQELEPDKRSIYCGSIGYVGIKNDMDTNICIRTLLAEDGMMHCWAGGGIVIDSEAEDEYLETLHKVDKILPVMAAKTSSDFD</sequence>
<keyword evidence="5" id="KW-0032">Aminotransferase</keyword>